<dbReference type="PANTHER" id="PTHR43199">
    <property type="entry name" value="GLUTATHIONE HYDROLASE"/>
    <property type="match status" value="1"/>
</dbReference>
<feature type="chain" id="PRO_5047057263" evidence="2">
    <location>
        <begin position="20"/>
        <end position="448"/>
    </location>
</feature>
<proteinExistence type="inferred from homology"/>
<dbReference type="PROSITE" id="PS51257">
    <property type="entry name" value="PROKAR_LIPOPROTEIN"/>
    <property type="match status" value="1"/>
</dbReference>
<gene>
    <name evidence="3" type="ORF">OF850_11310</name>
</gene>
<dbReference type="EMBL" id="JAPFQI010000007">
    <property type="protein sequence ID" value="MCW8086217.1"/>
    <property type="molecule type" value="Genomic_DNA"/>
</dbReference>
<dbReference type="PANTHER" id="PTHR43199:SF1">
    <property type="entry name" value="GLUTATHIONE HYDROLASE PROENZYME"/>
    <property type="match status" value="1"/>
</dbReference>
<evidence type="ECO:0000256" key="1">
    <source>
        <dbReference type="ARBA" id="ARBA00009381"/>
    </source>
</evidence>
<evidence type="ECO:0000313" key="4">
    <source>
        <dbReference type="Proteomes" id="UP001526430"/>
    </source>
</evidence>
<comment type="similarity">
    <text evidence="1">Belongs to the gamma-glutamyltransferase family.</text>
</comment>
<dbReference type="Proteomes" id="UP001526430">
    <property type="component" value="Unassembled WGS sequence"/>
</dbReference>
<keyword evidence="4" id="KW-1185">Reference proteome</keyword>
<sequence>MISRLPRLAILLSSGLALAGCETARSVTSGLLGGPSAQAGQPGFVRGFLGGIAAEDPMAAAAGREVLAAGGSAVDAAVAAGFVMAVTLPSRVGLGGGGACVVFDPRRNDAEAVMFEAGARSGGLSDADRPAAVPMLARGLFALHTRQRTGRPFEELIAPAEQLARFGAPMTRALHADLSAVQGPLFADPDSRAVFSRNGVPVAVGDRFANPALGATLTALRVSGVGDLHQGTLARRLEEAMPLAGGGTYAQGELRAALPRVVPAVTLAARGGDRASFLPESGLPAAQAFQALMAGQEPGPLAGPLPASAGLIVYDRNGLAVSCAFSLNNLFGTGRTVPGMGFLAAAAPGRGRITAAPLSAAIGWNPNLRAFRAAAAGSGQEWAPLAVAAPLAAGMGRDADAASAIAQVPPGGRAQFGQCPRYLPGWEQLCATVSDPRGAGVALGATDR</sequence>
<accession>A0ABT3NVL9</accession>
<reference evidence="3 4" key="1">
    <citation type="submission" date="2022-10" db="EMBL/GenBank/DDBJ databases">
        <title>Roseococcus glaciei nov., sp. nov., isolated from glacier.</title>
        <authorList>
            <person name="Liu Q."/>
            <person name="Xin Y.-H."/>
        </authorList>
    </citation>
    <scope>NUCLEOTIDE SEQUENCE [LARGE SCALE GENOMIC DNA]</scope>
    <source>
        <strain evidence="3 4">MDT2-1-1</strain>
    </source>
</reference>
<dbReference type="InterPro" id="IPR051792">
    <property type="entry name" value="GGT_bact"/>
</dbReference>
<dbReference type="InterPro" id="IPR029055">
    <property type="entry name" value="Ntn_hydrolases_N"/>
</dbReference>
<dbReference type="PRINTS" id="PR01210">
    <property type="entry name" value="GGTRANSPTASE"/>
</dbReference>
<keyword evidence="2" id="KW-0732">Signal</keyword>
<dbReference type="RefSeq" id="WP_301590204.1">
    <property type="nucleotide sequence ID" value="NZ_JAPFQI010000007.1"/>
</dbReference>
<evidence type="ECO:0000256" key="2">
    <source>
        <dbReference type="SAM" id="SignalP"/>
    </source>
</evidence>
<evidence type="ECO:0000313" key="3">
    <source>
        <dbReference type="EMBL" id="MCW8086217.1"/>
    </source>
</evidence>
<dbReference type="Pfam" id="PF01019">
    <property type="entry name" value="G_glu_transpept"/>
    <property type="match status" value="1"/>
</dbReference>
<protein>
    <submittedName>
        <fullName evidence="3">Gamma-glutamyltransferase family protein</fullName>
    </submittedName>
</protein>
<feature type="signal peptide" evidence="2">
    <location>
        <begin position="1"/>
        <end position="19"/>
    </location>
</feature>
<organism evidence="3 4">
    <name type="scientific">Sabulicella glaciei</name>
    <dbReference type="NCBI Taxonomy" id="2984948"/>
    <lineage>
        <taxon>Bacteria</taxon>
        <taxon>Pseudomonadati</taxon>
        <taxon>Pseudomonadota</taxon>
        <taxon>Alphaproteobacteria</taxon>
        <taxon>Acetobacterales</taxon>
        <taxon>Acetobacteraceae</taxon>
        <taxon>Sabulicella</taxon>
    </lineage>
</organism>
<comment type="caution">
    <text evidence="3">The sequence shown here is derived from an EMBL/GenBank/DDBJ whole genome shotgun (WGS) entry which is preliminary data.</text>
</comment>
<name>A0ABT3NVL9_9PROT</name>
<dbReference type="SUPFAM" id="SSF56235">
    <property type="entry name" value="N-terminal nucleophile aminohydrolases (Ntn hydrolases)"/>
    <property type="match status" value="1"/>
</dbReference>